<evidence type="ECO:0000256" key="4">
    <source>
        <dbReference type="SAM" id="MobiDB-lite"/>
    </source>
</evidence>
<name>A0ABT5TXY1_9MICO</name>
<organism evidence="6 7">
    <name type="scientific">Georgenia halotolerans</name>
    <dbReference type="NCBI Taxonomy" id="3028317"/>
    <lineage>
        <taxon>Bacteria</taxon>
        <taxon>Bacillati</taxon>
        <taxon>Actinomycetota</taxon>
        <taxon>Actinomycetes</taxon>
        <taxon>Micrococcales</taxon>
        <taxon>Bogoriellaceae</taxon>
        <taxon>Georgenia</taxon>
    </lineage>
</organism>
<accession>A0ABT5TXY1</accession>
<keyword evidence="7" id="KW-1185">Reference proteome</keyword>
<reference evidence="6" key="1">
    <citation type="submission" date="2023-02" db="EMBL/GenBank/DDBJ databases">
        <title>Georgenia sp.10Sc9-8, isolated from a soil sample collected from the Taklamakan desert.</title>
        <authorList>
            <person name="Liu S."/>
        </authorList>
    </citation>
    <scope>NUCLEOTIDE SEQUENCE</scope>
    <source>
        <strain evidence="6">10Sc9-8</strain>
    </source>
</reference>
<dbReference type="InterPro" id="IPR050221">
    <property type="entry name" value="26S_Proteasome_ATPase"/>
</dbReference>
<protein>
    <submittedName>
        <fullName evidence="6">ATP-binding protein</fullName>
    </submittedName>
</protein>
<evidence type="ECO:0000256" key="3">
    <source>
        <dbReference type="ARBA" id="ARBA00022840"/>
    </source>
</evidence>
<proteinExistence type="inferred from homology"/>
<dbReference type="Gene3D" id="3.40.50.300">
    <property type="entry name" value="P-loop containing nucleotide triphosphate hydrolases"/>
    <property type="match status" value="1"/>
</dbReference>
<dbReference type="InterPro" id="IPR027417">
    <property type="entry name" value="P-loop_NTPase"/>
</dbReference>
<evidence type="ECO:0000256" key="1">
    <source>
        <dbReference type="ARBA" id="ARBA00006914"/>
    </source>
</evidence>
<dbReference type="SMART" id="SM00382">
    <property type="entry name" value="AAA"/>
    <property type="match status" value="1"/>
</dbReference>
<evidence type="ECO:0000256" key="2">
    <source>
        <dbReference type="ARBA" id="ARBA00022741"/>
    </source>
</evidence>
<comment type="caution">
    <text evidence="6">The sequence shown here is derived from an EMBL/GenBank/DDBJ whole genome shotgun (WGS) entry which is preliminary data.</text>
</comment>
<dbReference type="CDD" id="cd19481">
    <property type="entry name" value="RecA-like_protease"/>
    <property type="match status" value="1"/>
</dbReference>
<feature type="region of interest" description="Disordered" evidence="4">
    <location>
        <begin position="628"/>
        <end position="661"/>
    </location>
</feature>
<comment type="similarity">
    <text evidence="1">Belongs to the AAA ATPase family.</text>
</comment>
<gene>
    <name evidence="6" type="ORF">PU560_10585</name>
</gene>
<dbReference type="PANTHER" id="PTHR23073">
    <property type="entry name" value="26S PROTEASOME REGULATORY SUBUNIT"/>
    <property type="match status" value="1"/>
</dbReference>
<keyword evidence="2" id="KW-0547">Nucleotide-binding</keyword>
<dbReference type="SUPFAM" id="SSF52540">
    <property type="entry name" value="P-loop containing nucleoside triphosphate hydrolases"/>
    <property type="match status" value="1"/>
</dbReference>
<dbReference type="Pfam" id="PF00004">
    <property type="entry name" value="AAA"/>
    <property type="match status" value="1"/>
</dbReference>
<evidence type="ECO:0000259" key="5">
    <source>
        <dbReference type="SMART" id="SM00382"/>
    </source>
</evidence>
<dbReference type="EMBL" id="JARACI010001003">
    <property type="protein sequence ID" value="MDD9206910.1"/>
    <property type="molecule type" value="Genomic_DNA"/>
</dbReference>
<keyword evidence="3 6" id="KW-0067">ATP-binding</keyword>
<dbReference type="InterPro" id="IPR003593">
    <property type="entry name" value="AAA+_ATPase"/>
</dbReference>
<feature type="domain" description="AAA+ ATPase" evidence="5">
    <location>
        <begin position="421"/>
        <end position="553"/>
    </location>
</feature>
<evidence type="ECO:0000313" key="7">
    <source>
        <dbReference type="Proteomes" id="UP001165561"/>
    </source>
</evidence>
<dbReference type="Proteomes" id="UP001165561">
    <property type="component" value="Unassembled WGS sequence"/>
</dbReference>
<sequence length="661" mass="69596">MSEPLPLLLATLARRLADLLDATAGDQPGSHATGTFLRVWADNLDVPADDAASPLARLRDRMTPTPEELELLALAGLAEEHEGLASTFRELHPQGEPWPTVGLATHLVLPPRGRPDVTALLHGGALVRHGVLTVSGDRPVMERSLRVGDGLWSALTAPDLLGPGVLDLGPCVPGLEGWLAVVGDAVTALREPARSVVLVLAEDEPVGLSRCAAVCGAAGVRALPRRADADDAPTLARLSAEAVARGRVPVAVVPARTDGGGARGLDTSRVTGPLLVCAAPGAVRLDGTEPVLALPAGPVAVEDRRRAWAAVDNGRLTDLAPLLATRHPLDPALIAQVGADLRGRSDPPPAELAGAVSRAVRARASTHLPPGVSLTTPAVAWERLVLPAEAEAQLHEAVSRLQHQALVLDEWGVSESARAAHGVRLLLTGPPGTGKSLVAEVVATAAATDLLTVDVSNVVSKWLGETEKNLAAVFDVAERTQAVLLLDEADALFGARTQVSDAHDRYANLETAYLLQRLDRFEGLAVLATNLRQNIDPAFLRRVDAVVELALPDARSRRRLWDLHLPAVLRAPDVDLEHLAESYPVPGGWIHNAAVAATFLAAEAGGPVRRDQLVHALAREYAKDSRSFPQVVGPSRRRLAGPVDQRAVRSLTAATAPKESP</sequence>
<dbReference type="GO" id="GO:0005524">
    <property type="term" value="F:ATP binding"/>
    <property type="evidence" value="ECO:0007669"/>
    <property type="project" value="UniProtKB-KW"/>
</dbReference>
<dbReference type="InterPro" id="IPR003959">
    <property type="entry name" value="ATPase_AAA_core"/>
</dbReference>
<evidence type="ECO:0000313" key="6">
    <source>
        <dbReference type="EMBL" id="MDD9206910.1"/>
    </source>
</evidence>